<name>A0ABQ9AA52_9ROSI</name>
<sequence length="37" mass="4212">MTFKSRGDQQSSKNVVSQNWTLFFCLACFCAGMLFTN</sequence>
<evidence type="ECO:0000313" key="4">
    <source>
        <dbReference type="Proteomes" id="UP001141253"/>
    </source>
</evidence>
<dbReference type="InterPro" id="IPR025298">
    <property type="entry name" value="DUF4094"/>
</dbReference>
<accession>A0ABQ9AA52</accession>
<keyword evidence="4" id="KW-1185">Reference proteome</keyword>
<reference evidence="3" key="1">
    <citation type="submission" date="2022-10" db="EMBL/GenBank/DDBJ databases">
        <authorList>
            <person name="Hyden B.L."/>
            <person name="Feng K."/>
            <person name="Yates T."/>
            <person name="Jawdy S."/>
            <person name="Smart L.B."/>
            <person name="Muchero W."/>
        </authorList>
    </citation>
    <scope>NUCLEOTIDE SEQUENCE</scope>
    <source>
        <tissue evidence="3">Shoot tip</tissue>
    </source>
</reference>
<keyword evidence="1" id="KW-0812">Transmembrane</keyword>
<evidence type="ECO:0000259" key="2">
    <source>
        <dbReference type="Pfam" id="PF13334"/>
    </source>
</evidence>
<keyword evidence="1" id="KW-1133">Transmembrane helix</keyword>
<dbReference type="Pfam" id="PF13334">
    <property type="entry name" value="DUF4094"/>
    <property type="match status" value="1"/>
</dbReference>
<reference evidence="3" key="2">
    <citation type="journal article" date="2023" name="Int. J. Mol. Sci.">
        <title>De Novo Assembly and Annotation of 11 Diverse Shrub Willow (Salix) Genomes Reveals Novel Gene Organization in Sex-Linked Regions.</title>
        <authorList>
            <person name="Hyden B."/>
            <person name="Feng K."/>
            <person name="Yates T.B."/>
            <person name="Jawdy S."/>
            <person name="Cereghino C."/>
            <person name="Smart L.B."/>
            <person name="Muchero W."/>
        </authorList>
    </citation>
    <scope>NUCLEOTIDE SEQUENCE</scope>
    <source>
        <tissue evidence="3">Shoot tip</tissue>
    </source>
</reference>
<feature type="transmembrane region" description="Helical" evidence="1">
    <location>
        <begin position="20"/>
        <end position="36"/>
    </location>
</feature>
<evidence type="ECO:0000256" key="1">
    <source>
        <dbReference type="SAM" id="Phobius"/>
    </source>
</evidence>
<proteinExistence type="predicted"/>
<comment type="caution">
    <text evidence="3">The sequence shown here is derived from an EMBL/GenBank/DDBJ whole genome shotgun (WGS) entry which is preliminary data.</text>
</comment>
<dbReference type="EMBL" id="JAPFFI010000022">
    <property type="protein sequence ID" value="KAJ6329395.1"/>
    <property type="molecule type" value="Genomic_DNA"/>
</dbReference>
<dbReference type="Proteomes" id="UP001141253">
    <property type="component" value="Chromosome 14"/>
</dbReference>
<keyword evidence="1" id="KW-0472">Membrane</keyword>
<organism evidence="3 4">
    <name type="scientific">Salix suchowensis</name>
    <dbReference type="NCBI Taxonomy" id="1278906"/>
    <lineage>
        <taxon>Eukaryota</taxon>
        <taxon>Viridiplantae</taxon>
        <taxon>Streptophyta</taxon>
        <taxon>Embryophyta</taxon>
        <taxon>Tracheophyta</taxon>
        <taxon>Spermatophyta</taxon>
        <taxon>Magnoliopsida</taxon>
        <taxon>eudicotyledons</taxon>
        <taxon>Gunneridae</taxon>
        <taxon>Pentapetalae</taxon>
        <taxon>rosids</taxon>
        <taxon>fabids</taxon>
        <taxon>Malpighiales</taxon>
        <taxon>Salicaceae</taxon>
        <taxon>Saliceae</taxon>
        <taxon>Salix</taxon>
    </lineage>
</organism>
<gene>
    <name evidence="3" type="ORF">OIU77_010969</name>
</gene>
<feature type="domain" description="DUF4094" evidence="2">
    <location>
        <begin position="17"/>
        <end position="37"/>
    </location>
</feature>
<feature type="non-terminal residue" evidence="3">
    <location>
        <position position="37"/>
    </location>
</feature>
<evidence type="ECO:0000313" key="3">
    <source>
        <dbReference type="EMBL" id="KAJ6329395.1"/>
    </source>
</evidence>
<protein>
    <recommendedName>
        <fullName evidence="2">DUF4094 domain-containing protein</fullName>
    </recommendedName>
</protein>